<comment type="caution">
    <text evidence="4">The sequence shown here is derived from an EMBL/GenBank/DDBJ whole genome shotgun (WGS) entry which is preliminary data.</text>
</comment>
<feature type="chain" id="PRO_5045812817" evidence="2">
    <location>
        <begin position="26"/>
        <end position="247"/>
    </location>
</feature>
<evidence type="ECO:0000313" key="5">
    <source>
        <dbReference type="Proteomes" id="UP001606300"/>
    </source>
</evidence>
<dbReference type="RefSeq" id="WP_394469240.1">
    <property type="nucleotide sequence ID" value="NZ_JBIGHY010000001.1"/>
</dbReference>
<reference evidence="4 5" key="1">
    <citation type="submission" date="2024-09" db="EMBL/GenBank/DDBJ databases">
        <title>Novel species of the genus Pelomonas and Roseateles isolated from streams.</title>
        <authorList>
            <person name="Lu H."/>
        </authorList>
    </citation>
    <scope>NUCLEOTIDE SEQUENCE [LARGE SCALE GENOMIC DNA]</scope>
    <source>
        <strain evidence="4 5">DC23W</strain>
    </source>
</reference>
<proteinExistence type="predicted"/>
<evidence type="ECO:0000256" key="2">
    <source>
        <dbReference type="SAM" id="SignalP"/>
    </source>
</evidence>
<dbReference type="InterPro" id="IPR037682">
    <property type="entry name" value="TonB_C"/>
</dbReference>
<evidence type="ECO:0000256" key="1">
    <source>
        <dbReference type="SAM" id="MobiDB-lite"/>
    </source>
</evidence>
<evidence type="ECO:0000259" key="3">
    <source>
        <dbReference type="Pfam" id="PF03544"/>
    </source>
</evidence>
<feature type="compositionally biased region" description="Acidic residues" evidence="1">
    <location>
        <begin position="153"/>
        <end position="163"/>
    </location>
</feature>
<dbReference type="SUPFAM" id="SSF74653">
    <property type="entry name" value="TolA/TonB C-terminal domain"/>
    <property type="match status" value="1"/>
</dbReference>
<organism evidence="4 5">
    <name type="scientific">Pelomonas dachongensis</name>
    <dbReference type="NCBI Taxonomy" id="3299029"/>
    <lineage>
        <taxon>Bacteria</taxon>
        <taxon>Pseudomonadati</taxon>
        <taxon>Pseudomonadota</taxon>
        <taxon>Betaproteobacteria</taxon>
        <taxon>Burkholderiales</taxon>
        <taxon>Sphaerotilaceae</taxon>
        <taxon>Roseateles</taxon>
    </lineage>
</organism>
<sequence length="247" mass="25515">MPRRPTLASHLLAALCLTLPLTALAQISPADLAAAQERAQREAERVFSVIRFHTIRSKPAAEAGTSKPRRLTPVTAPATPAARANRPAAAAPVEPAVATQGAEPAAPRPTLADASTPTPLAPQTAPSAWQAPPTAAPSEGPATMPAAPVETDAGGEEPDEPEEAPLTLQHFVPPVLPPAVQATLGAGSRHVRVRLTVRPDGSVSGAEAAAGVPRRLARPATEAILQWQFAPLPQARTADVDIAFRSD</sequence>
<feature type="signal peptide" evidence="2">
    <location>
        <begin position="1"/>
        <end position="25"/>
    </location>
</feature>
<dbReference type="Pfam" id="PF03544">
    <property type="entry name" value="TonB_C"/>
    <property type="match status" value="1"/>
</dbReference>
<accession>A0ABW7EJ23</accession>
<keyword evidence="5" id="KW-1185">Reference proteome</keyword>
<feature type="compositionally biased region" description="Low complexity" evidence="1">
    <location>
        <begin position="71"/>
        <end position="99"/>
    </location>
</feature>
<protein>
    <submittedName>
        <fullName evidence="4">Energy transducer TonB</fullName>
    </submittedName>
</protein>
<keyword evidence="2" id="KW-0732">Signal</keyword>
<name>A0ABW7EJ23_9BURK</name>
<evidence type="ECO:0000313" key="4">
    <source>
        <dbReference type="EMBL" id="MFG6413162.1"/>
    </source>
</evidence>
<dbReference type="Proteomes" id="UP001606300">
    <property type="component" value="Unassembled WGS sequence"/>
</dbReference>
<dbReference type="EMBL" id="JBIGHY010000001">
    <property type="protein sequence ID" value="MFG6413162.1"/>
    <property type="molecule type" value="Genomic_DNA"/>
</dbReference>
<gene>
    <name evidence="4" type="ORF">ACG02S_04545</name>
</gene>
<feature type="region of interest" description="Disordered" evidence="1">
    <location>
        <begin position="59"/>
        <end position="163"/>
    </location>
</feature>
<dbReference type="Gene3D" id="3.30.2420.10">
    <property type="entry name" value="TonB"/>
    <property type="match status" value="1"/>
</dbReference>
<feature type="domain" description="TonB C-terminal" evidence="3">
    <location>
        <begin position="190"/>
        <end position="242"/>
    </location>
</feature>